<feature type="non-terminal residue" evidence="1">
    <location>
        <position position="1"/>
    </location>
</feature>
<organism evidence="1 2">
    <name type="scientific">Scutellospora calospora</name>
    <dbReference type="NCBI Taxonomy" id="85575"/>
    <lineage>
        <taxon>Eukaryota</taxon>
        <taxon>Fungi</taxon>
        <taxon>Fungi incertae sedis</taxon>
        <taxon>Mucoromycota</taxon>
        <taxon>Glomeromycotina</taxon>
        <taxon>Glomeromycetes</taxon>
        <taxon>Diversisporales</taxon>
        <taxon>Gigasporaceae</taxon>
        <taxon>Scutellospora</taxon>
    </lineage>
</organism>
<protein>
    <submittedName>
        <fullName evidence="1">8139_t:CDS:1</fullName>
    </submittedName>
</protein>
<proteinExistence type="predicted"/>
<comment type="caution">
    <text evidence="1">The sequence shown here is derived from an EMBL/GenBank/DDBJ whole genome shotgun (WGS) entry which is preliminary data.</text>
</comment>
<gene>
    <name evidence="1" type="ORF">SCALOS_LOCUS8293</name>
</gene>
<accession>A0ACA9NFB1</accession>
<sequence length="91" mass="10397">DQDACQIKSNVLDEHTIESNLILKRKRQNLGEGFSIPLNKNFFETRYNSYPEPYNGEYSLSDSEIVKKSLTNVFLKEATTLPPDRSTRKGG</sequence>
<dbReference type="EMBL" id="CAJVPM010021403">
    <property type="protein sequence ID" value="CAG8640066.1"/>
    <property type="molecule type" value="Genomic_DNA"/>
</dbReference>
<name>A0ACA9NFB1_9GLOM</name>
<evidence type="ECO:0000313" key="2">
    <source>
        <dbReference type="Proteomes" id="UP000789860"/>
    </source>
</evidence>
<evidence type="ECO:0000313" key="1">
    <source>
        <dbReference type="EMBL" id="CAG8640066.1"/>
    </source>
</evidence>
<dbReference type="Proteomes" id="UP000789860">
    <property type="component" value="Unassembled WGS sequence"/>
</dbReference>
<reference evidence="1" key="1">
    <citation type="submission" date="2021-06" db="EMBL/GenBank/DDBJ databases">
        <authorList>
            <person name="Kallberg Y."/>
            <person name="Tangrot J."/>
            <person name="Rosling A."/>
        </authorList>
    </citation>
    <scope>NUCLEOTIDE SEQUENCE</scope>
    <source>
        <strain evidence="1">AU212A</strain>
    </source>
</reference>
<keyword evidence="2" id="KW-1185">Reference proteome</keyword>